<protein>
    <recommendedName>
        <fullName evidence="1">FlgD/Vpr Ig-like domain-containing protein</fullName>
    </recommendedName>
</protein>
<reference evidence="2 3" key="1">
    <citation type="journal article" date="2016" name="Nat. Commun.">
        <title>Thousands of microbial genomes shed light on interconnected biogeochemical processes in an aquifer system.</title>
        <authorList>
            <person name="Anantharaman K."/>
            <person name="Brown C.T."/>
            <person name="Hug L.A."/>
            <person name="Sharon I."/>
            <person name="Castelle C.J."/>
            <person name="Probst A.J."/>
            <person name="Thomas B.C."/>
            <person name="Singh A."/>
            <person name="Wilkins M.J."/>
            <person name="Karaoz U."/>
            <person name="Brodie E.L."/>
            <person name="Williams K.H."/>
            <person name="Hubbard S.S."/>
            <person name="Banfield J.F."/>
        </authorList>
    </citation>
    <scope>NUCLEOTIDE SEQUENCE [LARGE SCALE GENOMIC DNA]</scope>
</reference>
<evidence type="ECO:0000259" key="1">
    <source>
        <dbReference type="Pfam" id="PF13860"/>
    </source>
</evidence>
<dbReference type="Gene3D" id="2.160.20.10">
    <property type="entry name" value="Single-stranded right-handed beta-helix, Pectin lyase-like"/>
    <property type="match status" value="1"/>
</dbReference>
<name>A0A1F7F5K7_UNCRA</name>
<gene>
    <name evidence="2" type="ORF">A2519_03065</name>
</gene>
<dbReference type="AlphaFoldDB" id="A0A1F7F5K7"/>
<proteinExistence type="predicted"/>
<comment type="caution">
    <text evidence="2">The sequence shown here is derived from an EMBL/GenBank/DDBJ whole genome shotgun (WGS) entry which is preliminary data.</text>
</comment>
<dbReference type="InterPro" id="IPR011050">
    <property type="entry name" value="Pectin_lyase_fold/virulence"/>
</dbReference>
<dbReference type="Pfam" id="PF13860">
    <property type="entry name" value="FlgD_ig"/>
    <property type="match status" value="1"/>
</dbReference>
<sequence>MAPNTCFLIKDGTYAFNTITVNISADHVYFIGESGDPSKVILTSNGFFADEAPDFDFFHIANNAHHVIFANITISETRQYAVKFNGLTNMGNILWHNVRFINNATRDIKGVGLMEAPACTVRYCHFENTKIPLITRCSDGSCASDGDYIAGMDIMSADSWAIHDSYFKNILGASGGGRAGVFMWNLCRNVWTERNTFVNCDRSVAYGNYSSGEISHDSSYIMNNFILPGAGNAIELYYTRRVRVFNNTLYGATTTGSIIYGNASGGGANTYGEIKNNILNGSISNQNATAPDTATNILVSRGNAAILARWFPNAATGDFHFSSDTCRPLNRGTALAQVTLDWDNAPRIGTLDIGADEYNNNTPIQFMPEEITTIQEAYLSPASPNPFNPVTCVRYGIATAEAGTPCEIAILSLEGRLIRTLRSGPAFPGTYAIQWDAKDDNGFQVASGAYLIRLTVGSKGSTTRAVFMK</sequence>
<evidence type="ECO:0000313" key="2">
    <source>
        <dbReference type="EMBL" id="OGK01817.1"/>
    </source>
</evidence>
<feature type="domain" description="FlgD/Vpr Ig-like" evidence="1">
    <location>
        <begin position="407"/>
        <end position="457"/>
    </location>
</feature>
<dbReference type="SUPFAM" id="SSF51126">
    <property type="entry name" value="Pectin lyase-like"/>
    <property type="match status" value="1"/>
</dbReference>
<evidence type="ECO:0000313" key="3">
    <source>
        <dbReference type="Proteomes" id="UP000179243"/>
    </source>
</evidence>
<organism evidence="2 3">
    <name type="scientific">Candidatus Raymondbacteria bacterium RIFOXYD12_FULL_49_13</name>
    <dbReference type="NCBI Taxonomy" id="1817890"/>
    <lineage>
        <taxon>Bacteria</taxon>
        <taxon>Raymondiibacteriota</taxon>
    </lineage>
</organism>
<accession>A0A1F7F5K7</accession>
<dbReference type="Gene3D" id="2.60.40.4070">
    <property type="match status" value="1"/>
</dbReference>
<dbReference type="EMBL" id="MFYX01000118">
    <property type="protein sequence ID" value="OGK01817.1"/>
    <property type="molecule type" value="Genomic_DNA"/>
</dbReference>
<dbReference type="InterPro" id="IPR012334">
    <property type="entry name" value="Pectin_lyas_fold"/>
</dbReference>
<dbReference type="InterPro" id="IPR025965">
    <property type="entry name" value="FlgD/Vpr_Ig-like"/>
</dbReference>
<dbReference type="Proteomes" id="UP000179243">
    <property type="component" value="Unassembled WGS sequence"/>
</dbReference>